<dbReference type="PROSITE" id="PS50103">
    <property type="entry name" value="ZF_C3H1"/>
    <property type="match status" value="1"/>
</dbReference>
<feature type="zinc finger region" description="C3H1-type" evidence="2">
    <location>
        <begin position="579"/>
        <end position="607"/>
    </location>
</feature>
<evidence type="ECO:0000256" key="1">
    <source>
        <dbReference type="ARBA" id="ARBA00023125"/>
    </source>
</evidence>
<proteinExistence type="predicted"/>
<feature type="region of interest" description="Disordered" evidence="3">
    <location>
        <begin position="606"/>
        <end position="627"/>
    </location>
</feature>
<keyword evidence="6" id="KW-1185">Reference proteome</keyword>
<keyword evidence="2" id="KW-0863">Zinc-finger</keyword>
<dbReference type="InterPro" id="IPR000571">
    <property type="entry name" value="Znf_CCCH"/>
</dbReference>
<dbReference type="Proteomes" id="UP001497512">
    <property type="component" value="Chromosome 4"/>
</dbReference>
<feature type="region of interest" description="Disordered" evidence="3">
    <location>
        <begin position="518"/>
        <end position="551"/>
    </location>
</feature>
<gene>
    <name evidence="5" type="ORF">CSSPTR1EN2_LOCUS16427</name>
</gene>
<feature type="compositionally biased region" description="Polar residues" evidence="3">
    <location>
        <begin position="518"/>
        <end position="538"/>
    </location>
</feature>
<dbReference type="PANTHER" id="PTHR33400">
    <property type="entry name" value="ZINC FINGER CCCH DOMAIN-CONTAINING PROTEIN 6-RELATED"/>
    <property type="match status" value="1"/>
</dbReference>
<dbReference type="PANTHER" id="PTHR33400:SF2">
    <property type="entry name" value="ZINC FINGER CCCH DOMAIN-CONTAINING PROTEIN 6"/>
    <property type="match status" value="1"/>
</dbReference>
<accession>A0ABP0UN14</accession>
<keyword evidence="2" id="KW-0479">Metal-binding</keyword>
<evidence type="ECO:0000256" key="2">
    <source>
        <dbReference type="PROSITE-ProRule" id="PRU00723"/>
    </source>
</evidence>
<evidence type="ECO:0000313" key="6">
    <source>
        <dbReference type="Proteomes" id="UP001497512"/>
    </source>
</evidence>
<sequence length="627" mass="67217">MATASLPPGFGGPVLGLPADQMGQNISLHHLRHHLQQARVSKKVSWAAGDRLCQVRLFAAEDAPDLSGTAHQDLLQAKQTKFMHMTVPISSSDLPPGFGLTIPISIKPAVADVIPEVPWRVPALFNLHPSWKVIAGGESKEVAVQRQRELRVLEAVYPRASSIPESPAEPQEPQLPYDDERTLVIPVVPAEDDATPDPDDGLKLAVDKLHFPQESAMTEGVLSPPPGFGNLTKKPVDANWLARAPQDNGQTRGSTICGPPLGIIVPAVSTMLAPEISGFNPDQTGSNPHNGTSVAPVPPFYLAETEPDVIAAATAACNALSQCNDNNIIDHELLMKFLRNPSMLKGLAGQLSSNNSAKNQVDEISNLFTESTRRGNGNNWAPKAPRLEAPLGEQELLQSGGDISVKERKMPVVAGAAPPSNVVFERPPGFSPALATTGPGSFQKTFNARMSNRPMQACLPHPAQNGQLYIPATRPPSAQLQAPLSVPLPSASQTVMSISGRPLSHHDEQYFKDLISQHGRNSTNEVPGGTATSSTGRSMESAPRWPGNEDIDVAGLSTRLADEPRNGETTRSGMTQLREKSRKACIYFNTPKGCRNGASCVFLHESSNKERAKRQKGEGGKAERGHK</sequence>
<evidence type="ECO:0000259" key="4">
    <source>
        <dbReference type="PROSITE" id="PS50103"/>
    </source>
</evidence>
<keyword evidence="1" id="KW-0238">DNA-binding</keyword>
<feature type="domain" description="C3H1-type" evidence="4">
    <location>
        <begin position="579"/>
        <end position="607"/>
    </location>
</feature>
<reference evidence="5" key="1">
    <citation type="submission" date="2024-02" db="EMBL/GenBank/DDBJ databases">
        <authorList>
            <consortium name="ELIXIR-Norway"/>
            <consortium name="Elixir Norway"/>
        </authorList>
    </citation>
    <scope>NUCLEOTIDE SEQUENCE</scope>
</reference>
<keyword evidence="2" id="KW-0862">Zinc</keyword>
<dbReference type="EMBL" id="OZ019896">
    <property type="protein sequence ID" value="CAK9222808.1"/>
    <property type="molecule type" value="Genomic_DNA"/>
</dbReference>
<evidence type="ECO:0000313" key="5">
    <source>
        <dbReference type="EMBL" id="CAK9222808.1"/>
    </source>
</evidence>
<protein>
    <recommendedName>
        <fullName evidence="4">C3H1-type domain-containing protein</fullName>
    </recommendedName>
</protein>
<evidence type="ECO:0000256" key="3">
    <source>
        <dbReference type="SAM" id="MobiDB-lite"/>
    </source>
</evidence>
<organism evidence="5 6">
    <name type="scientific">Sphagnum troendelagicum</name>
    <dbReference type="NCBI Taxonomy" id="128251"/>
    <lineage>
        <taxon>Eukaryota</taxon>
        <taxon>Viridiplantae</taxon>
        <taxon>Streptophyta</taxon>
        <taxon>Embryophyta</taxon>
        <taxon>Bryophyta</taxon>
        <taxon>Sphagnophytina</taxon>
        <taxon>Sphagnopsida</taxon>
        <taxon>Sphagnales</taxon>
        <taxon>Sphagnaceae</taxon>
        <taxon>Sphagnum</taxon>
    </lineage>
</organism>
<name>A0ABP0UN14_9BRYO</name>